<dbReference type="PANTHER" id="PTHR43654">
    <property type="entry name" value="GLUTAMATE 5-KINASE"/>
    <property type="match status" value="1"/>
</dbReference>
<dbReference type="InterPro" id="IPR005715">
    <property type="entry name" value="Glu_5kinase/COase_Synthase"/>
</dbReference>
<keyword evidence="5 8" id="KW-0547">Nucleotide-binding</keyword>
<dbReference type="NCBIfam" id="TIGR01027">
    <property type="entry name" value="proB"/>
    <property type="match status" value="1"/>
</dbReference>
<dbReference type="InterPro" id="IPR002478">
    <property type="entry name" value="PUA"/>
</dbReference>
<dbReference type="FunFam" id="2.30.130.10:FF:000007">
    <property type="entry name" value="Glutamate 5-kinase"/>
    <property type="match status" value="1"/>
</dbReference>
<evidence type="ECO:0000256" key="8">
    <source>
        <dbReference type="HAMAP-Rule" id="MF_00456"/>
    </source>
</evidence>
<reference evidence="10" key="1">
    <citation type="journal article" date="2020" name="mSystems">
        <title>Genome- and Community-Level Interaction Insights into Carbon Utilization and Element Cycling Functions of Hydrothermarchaeota in Hydrothermal Sediment.</title>
        <authorList>
            <person name="Zhou Z."/>
            <person name="Liu Y."/>
            <person name="Xu W."/>
            <person name="Pan J."/>
            <person name="Luo Z.H."/>
            <person name="Li M."/>
        </authorList>
    </citation>
    <scope>NUCLEOTIDE SEQUENCE [LARGE SCALE GENOMIC DNA]</scope>
    <source>
        <strain evidence="10">HyVt-533</strain>
    </source>
</reference>
<dbReference type="FunFam" id="3.40.1160.10:FF:000018">
    <property type="entry name" value="Glutamate 5-kinase"/>
    <property type="match status" value="1"/>
</dbReference>
<dbReference type="InterPro" id="IPR019797">
    <property type="entry name" value="Glutamate_5-kinase_CS"/>
</dbReference>
<keyword evidence="1 8" id="KW-0963">Cytoplasm</keyword>
<evidence type="ECO:0000259" key="9">
    <source>
        <dbReference type="SMART" id="SM00359"/>
    </source>
</evidence>
<keyword evidence="3 8" id="KW-0641">Proline biosynthesis</keyword>
<comment type="similarity">
    <text evidence="8">Belongs to the glutamate 5-kinase family.</text>
</comment>
<comment type="function">
    <text evidence="8">Catalyzes the transfer of a phosphate group to glutamate to form L-glutamate 5-phosphate.</text>
</comment>
<evidence type="ECO:0000256" key="7">
    <source>
        <dbReference type="ARBA" id="ARBA00022840"/>
    </source>
</evidence>
<keyword evidence="4 8" id="KW-0808">Transferase</keyword>
<evidence type="ECO:0000256" key="4">
    <source>
        <dbReference type="ARBA" id="ARBA00022679"/>
    </source>
</evidence>
<dbReference type="InterPro" id="IPR011529">
    <property type="entry name" value="Glu_5kinase"/>
</dbReference>
<evidence type="ECO:0000256" key="2">
    <source>
        <dbReference type="ARBA" id="ARBA00022605"/>
    </source>
</evidence>
<dbReference type="SUPFAM" id="SSF88697">
    <property type="entry name" value="PUA domain-like"/>
    <property type="match status" value="1"/>
</dbReference>
<feature type="binding site" evidence="8">
    <location>
        <position position="155"/>
    </location>
    <ligand>
        <name>substrate</name>
    </ligand>
</feature>
<comment type="caution">
    <text evidence="10">The sequence shown here is derived from an EMBL/GenBank/DDBJ whole genome shotgun (WGS) entry which is preliminary data.</text>
</comment>
<comment type="catalytic activity">
    <reaction evidence="8">
        <text>L-glutamate + ATP = L-glutamyl 5-phosphate + ADP</text>
        <dbReference type="Rhea" id="RHEA:14877"/>
        <dbReference type="ChEBI" id="CHEBI:29985"/>
        <dbReference type="ChEBI" id="CHEBI:30616"/>
        <dbReference type="ChEBI" id="CHEBI:58274"/>
        <dbReference type="ChEBI" id="CHEBI:456216"/>
        <dbReference type="EC" id="2.7.2.11"/>
    </reaction>
</comment>
<name>A0A7V5U2K7_9BACT</name>
<keyword evidence="7 8" id="KW-0067">ATP-binding</keyword>
<dbReference type="PIRSF" id="PIRSF000729">
    <property type="entry name" value="GK"/>
    <property type="match status" value="1"/>
</dbReference>
<gene>
    <name evidence="8 10" type="primary">proB</name>
    <name evidence="10" type="ORF">ENJ96_05345</name>
</gene>
<dbReference type="Gene3D" id="2.30.130.10">
    <property type="entry name" value="PUA domain"/>
    <property type="match status" value="1"/>
</dbReference>
<dbReference type="GO" id="GO:0005829">
    <property type="term" value="C:cytosol"/>
    <property type="evidence" value="ECO:0007669"/>
    <property type="project" value="TreeGrafter"/>
</dbReference>
<feature type="binding site" evidence="8">
    <location>
        <begin position="175"/>
        <end position="176"/>
    </location>
    <ligand>
        <name>ATP</name>
        <dbReference type="ChEBI" id="CHEBI:30616"/>
    </ligand>
</feature>
<dbReference type="InterPro" id="IPR015947">
    <property type="entry name" value="PUA-like_sf"/>
</dbReference>
<dbReference type="EC" id="2.7.2.11" evidence="8"/>
<comment type="subcellular location">
    <subcellularLocation>
        <location evidence="8">Cytoplasm</location>
    </subcellularLocation>
</comment>
<sequence>MNIRCQYLTRVRRIVVKVGSAVLTTERGLALEVINNLAAELSRFRRQGYEVLLVSSGAIACGRQKLGLKAQGFTLTEKQALAAVGQAGLIQTYERYFIQYGEKVAQVLLTRTDLEDRKRYLLARNTLLTLLKWQVIPIINENDTVAVEEIQFGDNDLLAAMVVGLVGAELLVCLSDTDALYKRDPREDPEAEPVRLVECVDEKIEAMAGKRPGRLGRGGMVSKLRAAKMVTALGVPMVIAPGKEPMVLERIFAGEEIGTFFLPQRRISARKFWIAYHSRPEGQLVLDAGAVEAILARKKSLLPAGIKKVQGQFERGACVECLDEQGKRIALGLSNFSSAELQQIIGCRSDEIAKRLGVCPRDEVIHRDNLVLVEDAISNAA</sequence>
<dbReference type="InterPro" id="IPR001048">
    <property type="entry name" value="Asp/Glu/Uridylate_kinase"/>
</dbReference>
<evidence type="ECO:0000256" key="3">
    <source>
        <dbReference type="ARBA" id="ARBA00022650"/>
    </source>
</evidence>
<dbReference type="HAMAP" id="MF_00456">
    <property type="entry name" value="ProB"/>
    <property type="match status" value="1"/>
</dbReference>
<dbReference type="PROSITE" id="PS00902">
    <property type="entry name" value="GLUTAMATE_5_KINASE"/>
    <property type="match status" value="1"/>
</dbReference>
<proteinExistence type="inferred from homology"/>
<dbReference type="UniPathway" id="UPA00098">
    <property type="reaction ID" value="UER00359"/>
</dbReference>
<dbReference type="AlphaFoldDB" id="A0A7V5U2K7"/>
<dbReference type="CDD" id="cd21157">
    <property type="entry name" value="PUA_G5K"/>
    <property type="match status" value="1"/>
</dbReference>
<accession>A0A7V5U2K7</accession>
<feature type="domain" description="PUA" evidence="9">
    <location>
        <begin position="282"/>
        <end position="365"/>
    </location>
</feature>
<dbReference type="GO" id="GO:0005524">
    <property type="term" value="F:ATP binding"/>
    <property type="evidence" value="ECO:0007669"/>
    <property type="project" value="UniProtKB-KW"/>
</dbReference>
<feature type="binding site" evidence="8">
    <location>
        <position position="56"/>
    </location>
    <ligand>
        <name>substrate</name>
    </ligand>
</feature>
<protein>
    <recommendedName>
        <fullName evidence="8">Glutamate 5-kinase</fullName>
        <ecNumber evidence="8">2.7.2.11</ecNumber>
    </recommendedName>
    <alternativeName>
        <fullName evidence="8">Gamma-glutamyl kinase</fullName>
        <shortName evidence="8">GK</shortName>
    </alternativeName>
</protein>
<dbReference type="Pfam" id="PF00696">
    <property type="entry name" value="AA_kinase"/>
    <property type="match status" value="1"/>
</dbReference>
<dbReference type="SMART" id="SM00359">
    <property type="entry name" value="PUA"/>
    <property type="match status" value="1"/>
</dbReference>
<dbReference type="PANTHER" id="PTHR43654:SF1">
    <property type="entry name" value="ISOPENTENYL PHOSPHATE KINASE"/>
    <property type="match status" value="1"/>
</dbReference>
<evidence type="ECO:0000313" key="10">
    <source>
        <dbReference type="EMBL" id="HHI97260.1"/>
    </source>
</evidence>
<dbReference type="Pfam" id="PF01472">
    <property type="entry name" value="PUA"/>
    <property type="match status" value="1"/>
</dbReference>
<dbReference type="GO" id="GO:0055129">
    <property type="term" value="P:L-proline biosynthetic process"/>
    <property type="evidence" value="ECO:0007669"/>
    <property type="project" value="UniProtKB-UniRule"/>
</dbReference>
<dbReference type="InterPro" id="IPR036393">
    <property type="entry name" value="AceGlu_kinase-like_sf"/>
</dbReference>
<comment type="caution">
    <text evidence="8">Lacks conserved residue(s) required for the propagation of feature annotation.</text>
</comment>
<dbReference type="PROSITE" id="PS50890">
    <property type="entry name" value="PUA"/>
    <property type="match status" value="1"/>
</dbReference>
<keyword evidence="6 8" id="KW-0418">Kinase</keyword>
<evidence type="ECO:0000256" key="5">
    <source>
        <dbReference type="ARBA" id="ARBA00022741"/>
    </source>
</evidence>
<dbReference type="PRINTS" id="PR00474">
    <property type="entry name" value="GLU5KINASE"/>
</dbReference>
<feature type="binding site" evidence="8">
    <location>
        <position position="143"/>
    </location>
    <ligand>
        <name>substrate</name>
    </ligand>
</feature>
<evidence type="ECO:0000256" key="1">
    <source>
        <dbReference type="ARBA" id="ARBA00022490"/>
    </source>
</evidence>
<dbReference type="InterPro" id="IPR036974">
    <property type="entry name" value="PUA_sf"/>
</dbReference>
<dbReference type="Gene3D" id="3.40.1160.10">
    <property type="entry name" value="Acetylglutamate kinase-like"/>
    <property type="match status" value="1"/>
</dbReference>
<dbReference type="Proteomes" id="UP000886101">
    <property type="component" value="Unassembled WGS sequence"/>
</dbReference>
<comment type="pathway">
    <text evidence="8">Amino-acid biosynthesis; L-proline biosynthesis; L-glutamate 5-semialdehyde from L-glutamate: step 1/2.</text>
</comment>
<dbReference type="GO" id="GO:0003723">
    <property type="term" value="F:RNA binding"/>
    <property type="evidence" value="ECO:0007669"/>
    <property type="project" value="InterPro"/>
</dbReference>
<dbReference type="InterPro" id="IPR041739">
    <property type="entry name" value="G5K_ProB"/>
</dbReference>
<evidence type="ECO:0000256" key="6">
    <source>
        <dbReference type="ARBA" id="ARBA00022777"/>
    </source>
</evidence>
<dbReference type="EMBL" id="DROK01000154">
    <property type="protein sequence ID" value="HHI97260.1"/>
    <property type="molecule type" value="Genomic_DNA"/>
</dbReference>
<keyword evidence="2 8" id="KW-0028">Amino-acid biosynthesis</keyword>
<dbReference type="CDD" id="cd04242">
    <property type="entry name" value="AAK_G5K_ProB"/>
    <property type="match status" value="1"/>
</dbReference>
<organism evidence="10">
    <name type="scientific">Thermodesulfatator atlanticus</name>
    <dbReference type="NCBI Taxonomy" id="501497"/>
    <lineage>
        <taxon>Bacteria</taxon>
        <taxon>Pseudomonadati</taxon>
        <taxon>Thermodesulfobacteriota</taxon>
        <taxon>Thermodesulfobacteria</taxon>
        <taxon>Thermodesulfobacteriales</taxon>
        <taxon>Thermodesulfatatoraceae</taxon>
        <taxon>Thermodesulfatator</taxon>
    </lineage>
</organism>
<dbReference type="SUPFAM" id="SSF53633">
    <property type="entry name" value="Carbamate kinase-like"/>
    <property type="match status" value="1"/>
</dbReference>
<dbReference type="InterPro" id="IPR001057">
    <property type="entry name" value="Glu/AcGlu_kinase"/>
</dbReference>
<feature type="binding site" evidence="8">
    <location>
        <position position="17"/>
    </location>
    <ligand>
        <name>ATP</name>
        <dbReference type="ChEBI" id="CHEBI:30616"/>
    </ligand>
</feature>
<dbReference type="GO" id="GO:0004349">
    <property type="term" value="F:glutamate 5-kinase activity"/>
    <property type="evidence" value="ECO:0007669"/>
    <property type="project" value="UniProtKB-UniRule"/>
</dbReference>